<sequence>MVHAFIMVKTAAGKSEGLLANIRDLEDIYEAHIVAGNYDIIAEIEAEEIYDVLEVVSTNLQGLEGVTDTKTYIAMD</sequence>
<reference evidence="2 3" key="1">
    <citation type="submission" date="2016-10" db="EMBL/GenBank/DDBJ databases">
        <authorList>
            <person name="de Groot N.N."/>
        </authorList>
    </citation>
    <scope>NUCLEOTIDE SEQUENCE [LARGE SCALE GENOMIC DNA]</scope>
    <source>
        <strain evidence="2 3">SP2</strain>
    </source>
</reference>
<dbReference type="OMA" id="VHAFIMV"/>
<dbReference type="Proteomes" id="UP000182829">
    <property type="component" value="Unassembled WGS sequence"/>
</dbReference>
<dbReference type="Pfam" id="PF01037">
    <property type="entry name" value="AsnC_trans_reg"/>
    <property type="match status" value="1"/>
</dbReference>
<evidence type="ECO:0000313" key="3">
    <source>
        <dbReference type="Proteomes" id="UP000182829"/>
    </source>
</evidence>
<dbReference type="Gene3D" id="3.30.70.920">
    <property type="match status" value="1"/>
</dbReference>
<dbReference type="GeneID" id="14209196"/>
<gene>
    <name evidence="2" type="ORF">SAMN05443661_12820</name>
</gene>
<protein>
    <submittedName>
        <fullName evidence="2">Transcriptional regulator, AsnC family</fullName>
    </submittedName>
</protein>
<name>A0A1I3R684_9EURY</name>
<dbReference type="OrthoDB" id="8136at2157"/>
<dbReference type="RefSeq" id="WP_005580478.1">
    <property type="nucleotide sequence ID" value="NZ_FORO01000028.1"/>
</dbReference>
<feature type="domain" description="Transcription regulator AsnC/Lrp ligand binding" evidence="1">
    <location>
        <begin position="6"/>
        <end position="75"/>
    </location>
</feature>
<proteinExistence type="predicted"/>
<accession>A0A1I3R684</accession>
<organism evidence="2 3">
    <name type="scientific">Natronobacterium gregoryi</name>
    <dbReference type="NCBI Taxonomy" id="44930"/>
    <lineage>
        <taxon>Archaea</taxon>
        <taxon>Methanobacteriati</taxon>
        <taxon>Methanobacteriota</taxon>
        <taxon>Stenosarchaea group</taxon>
        <taxon>Halobacteria</taxon>
        <taxon>Halobacteriales</taxon>
        <taxon>Natrialbaceae</taxon>
        <taxon>Natronobacterium</taxon>
    </lineage>
</organism>
<dbReference type="AlphaFoldDB" id="A0A1I3R684"/>
<dbReference type="EMBL" id="FORO01000028">
    <property type="protein sequence ID" value="SFJ42114.1"/>
    <property type="molecule type" value="Genomic_DNA"/>
</dbReference>
<dbReference type="SUPFAM" id="SSF54909">
    <property type="entry name" value="Dimeric alpha+beta barrel"/>
    <property type="match status" value="1"/>
</dbReference>
<dbReference type="InterPro" id="IPR019887">
    <property type="entry name" value="Tscrpt_reg_AsnC/Lrp_C"/>
</dbReference>
<evidence type="ECO:0000259" key="1">
    <source>
        <dbReference type="Pfam" id="PF01037"/>
    </source>
</evidence>
<evidence type="ECO:0000313" key="2">
    <source>
        <dbReference type="EMBL" id="SFJ42114.1"/>
    </source>
</evidence>
<dbReference type="InterPro" id="IPR011008">
    <property type="entry name" value="Dimeric_a/b-barrel"/>
</dbReference>